<dbReference type="Gene3D" id="3.40.50.200">
    <property type="entry name" value="Peptidase S8/S53 domain"/>
    <property type="match status" value="1"/>
</dbReference>
<evidence type="ECO:0000256" key="1">
    <source>
        <dbReference type="ARBA" id="ARBA00001910"/>
    </source>
</evidence>
<dbReference type="InterPro" id="IPR000209">
    <property type="entry name" value="Peptidase_S8/S53_dom"/>
</dbReference>
<dbReference type="CDD" id="cd11377">
    <property type="entry name" value="Pro-peptidase_S53"/>
    <property type="match status" value="1"/>
</dbReference>
<dbReference type="GO" id="GO:0004252">
    <property type="term" value="F:serine-type endopeptidase activity"/>
    <property type="evidence" value="ECO:0007669"/>
    <property type="project" value="UniProtKB-UniRule"/>
</dbReference>
<evidence type="ECO:0000256" key="8">
    <source>
        <dbReference type="ARBA" id="ARBA00022729"/>
    </source>
</evidence>
<keyword evidence="13" id="KW-0865">Zymogen</keyword>
<keyword evidence="8 16" id="KW-0732">Signal</keyword>
<dbReference type="PROSITE" id="PS00138">
    <property type="entry name" value="SUBTILASE_SER"/>
    <property type="match status" value="1"/>
</dbReference>
<evidence type="ECO:0000256" key="3">
    <source>
        <dbReference type="ARBA" id="ARBA00004239"/>
    </source>
</evidence>
<comment type="catalytic activity">
    <reaction evidence="1">
        <text>Release of an N-terminal tripeptide from a polypeptide.</text>
        <dbReference type="EC" id="3.4.14.10"/>
    </reaction>
</comment>
<evidence type="ECO:0000313" key="18">
    <source>
        <dbReference type="EMBL" id="KAF2758354.1"/>
    </source>
</evidence>
<dbReference type="InterPro" id="IPR050819">
    <property type="entry name" value="Tripeptidyl-peptidase_I"/>
</dbReference>
<dbReference type="GO" id="GO:0005576">
    <property type="term" value="C:extracellular region"/>
    <property type="evidence" value="ECO:0007669"/>
    <property type="project" value="UniProtKB-SubCell"/>
</dbReference>
<feature type="domain" description="Peptidase S53" evidence="17">
    <location>
        <begin position="221"/>
        <end position="608"/>
    </location>
</feature>
<keyword evidence="10 15" id="KW-0720">Serine protease</keyword>
<reference evidence="18" key="1">
    <citation type="journal article" date="2020" name="Stud. Mycol.">
        <title>101 Dothideomycetes genomes: a test case for predicting lifestyles and emergence of pathogens.</title>
        <authorList>
            <person name="Haridas S."/>
            <person name="Albert R."/>
            <person name="Binder M."/>
            <person name="Bloem J."/>
            <person name="Labutti K."/>
            <person name="Salamov A."/>
            <person name="Andreopoulos B."/>
            <person name="Baker S."/>
            <person name="Barry K."/>
            <person name="Bills G."/>
            <person name="Bluhm B."/>
            <person name="Cannon C."/>
            <person name="Castanera R."/>
            <person name="Culley D."/>
            <person name="Daum C."/>
            <person name="Ezra D."/>
            <person name="Gonzalez J."/>
            <person name="Henrissat B."/>
            <person name="Kuo A."/>
            <person name="Liang C."/>
            <person name="Lipzen A."/>
            <person name="Lutzoni F."/>
            <person name="Magnuson J."/>
            <person name="Mondo S."/>
            <person name="Nolan M."/>
            <person name="Ohm R."/>
            <person name="Pangilinan J."/>
            <person name="Park H.-J."/>
            <person name="Ramirez L."/>
            <person name="Alfaro M."/>
            <person name="Sun H."/>
            <person name="Tritt A."/>
            <person name="Yoshinaga Y."/>
            <person name="Zwiers L.-H."/>
            <person name="Turgeon B."/>
            <person name="Goodwin S."/>
            <person name="Spatafora J."/>
            <person name="Crous P."/>
            <person name="Grigoriev I."/>
        </authorList>
    </citation>
    <scope>NUCLEOTIDE SEQUENCE</scope>
    <source>
        <strain evidence="18">CBS 121739</strain>
    </source>
</reference>
<dbReference type="InterPro" id="IPR023828">
    <property type="entry name" value="Peptidase_S8_Ser-AS"/>
</dbReference>
<dbReference type="SMART" id="SM00944">
    <property type="entry name" value="Pro-kuma_activ"/>
    <property type="match status" value="1"/>
</dbReference>
<dbReference type="InterPro" id="IPR030400">
    <property type="entry name" value="Sedolisin_dom"/>
</dbReference>
<feature type="chain" id="PRO_5025694934" description="tripeptidyl-peptidase II" evidence="16">
    <location>
        <begin position="20"/>
        <end position="608"/>
    </location>
</feature>
<proteinExistence type="predicted"/>
<feature type="active site" description="Charge relay system" evidence="15">
    <location>
        <position position="296"/>
    </location>
</feature>
<evidence type="ECO:0000256" key="13">
    <source>
        <dbReference type="ARBA" id="ARBA00023145"/>
    </source>
</evidence>
<comment type="function">
    <text evidence="2">Secreted tripeptidyl-peptidase which degrades proteins at acidic pHs and is involved in virulence.</text>
</comment>
<comment type="subcellular location">
    <subcellularLocation>
        <location evidence="3">Secreted</location>
        <location evidence="3">Extracellular space</location>
    </subcellularLocation>
</comment>
<dbReference type="PANTHER" id="PTHR14218:SF35">
    <property type="entry name" value="PEPTIDASE S53 DOMAIN-CONTAINING PROTEIN"/>
    <property type="match status" value="1"/>
</dbReference>
<dbReference type="Pfam" id="PF00082">
    <property type="entry name" value="Peptidase_S8"/>
    <property type="match status" value="1"/>
</dbReference>
<dbReference type="SUPFAM" id="SSF54897">
    <property type="entry name" value="Protease propeptides/inhibitors"/>
    <property type="match status" value="1"/>
</dbReference>
<dbReference type="AlphaFoldDB" id="A0A6A6W8J7"/>
<evidence type="ECO:0000256" key="5">
    <source>
        <dbReference type="ARBA" id="ARBA00022525"/>
    </source>
</evidence>
<dbReference type="InterPro" id="IPR036852">
    <property type="entry name" value="Peptidase_S8/S53_dom_sf"/>
</dbReference>
<dbReference type="EMBL" id="ML996571">
    <property type="protein sequence ID" value="KAF2758354.1"/>
    <property type="molecule type" value="Genomic_DNA"/>
</dbReference>
<evidence type="ECO:0000259" key="17">
    <source>
        <dbReference type="PROSITE" id="PS51695"/>
    </source>
</evidence>
<feature type="signal peptide" evidence="16">
    <location>
        <begin position="1"/>
        <end position="19"/>
    </location>
</feature>
<dbReference type="GeneID" id="54484917"/>
<name>A0A6A6W8J7_9PEZI</name>
<comment type="cofactor">
    <cofactor evidence="15">
        <name>Ca(2+)</name>
        <dbReference type="ChEBI" id="CHEBI:29108"/>
    </cofactor>
    <text evidence="15">Binds 1 Ca(2+) ion per subunit.</text>
</comment>
<evidence type="ECO:0000256" key="9">
    <source>
        <dbReference type="ARBA" id="ARBA00022801"/>
    </source>
</evidence>
<evidence type="ECO:0000256" key="11">
    <source>
        <dbReference type="ARBA" id="ARBA00022837"/>
    </source>
</evidence>
<dbReference type="GO" id="GO:0046872">
    <property type="term" value="F:metal ion binding"/>
    <property type="evidence" value="ECO:0007669"/>
    <property type="project" value="UniProtKB-UniRule"/>
</dbReference>
<evidence type="ECO:0000256" key="12">
    <source>
        <dbReference type="ARBA" id="ARBA00023026"/>
    </source>
</evidence>
<keyword evidence="19" id="KW-1185">Reference proteome</keyword>
<keyword evidence="11 15" id="KW-0106">Calcium</keyword>
<dbReference type="GO" id="GO:0006508">
    <property type="term" value="P:proteolysis"/>
    <property type="evidence" value="ECO:0007669"/>
    <property type="project" value="UniProtKB-KW"/>
</dbReference>
<feature type="active site" description="Charge relay system" evidence="15">
    <location>
        <position position="300"/>
    </location>
</feature>
<feature type="binding site" evidence="15">
    <location>
        <position position="586"/>
    </location>
    <ligand>
        <name>Ca(2+)</name>
        <dbReference type="ChEBI" id="CHEBI:29108"/>
    </ligand>
</feature>
<keyword evidence="9 15" id="KW-0378">Hydrolase</keyword>
<feature type="binding site" evidence="15">
    <location>
        <position position="553"/>
    </location>
    <ligand>
        <name>Ca(2+)</name>
        <dbReference type="ChEBI" id="CHEBI:29108"/>
    </ligand>
</feature>
<organism evidence="18 19">
    <name type="scientific">Pseudovirgaria hyperparasitica</name>
    <dbReference type="NCBI Taxonomy" id="470096"/>
    <lineage>
        <taxon>Eukaryota</taxon>
        <taxon>Fungi</taxon>
        <taxon>Dikarya</taxon>
        <taxon>Ascomycota</taxon>
        <taxon>Pezizomycotina</taxon>
        <taxon>Dothideomycetes</taxon>
        <taxon>Dothideomycetes incertae sedis</taxon>
        <taxon>Acrospermales</taxon>
        <taxon>Acrospermaceae</taxon>
        <taxon>Pseudovirgaria</taxon>
    </lineage>
</organism>
<protein>
    <recommendedName>
        <fullName evidence="4">tripeptidyl-peptidase II</fullName>
        <ecNumber evidence="4">3.4.14.10</ecNumber>
    </recommendedName>
</protein>
<keyword evidence="14" id="KW-0325">Glycoprotein</keyword>
<dbReference type="GO" id="GO:0008240">
    <property type="term" value="F:tripeptidyl-peptidase activity"/>
    <property type="evidence" value="ECO:0007669"/>
    <property type="project" value="UniProtKB-EC"/>
</dbReference>
<evidence type="ECO:0000256" key="2">
    <source>
        <dbReference type="ARBA" id="ARBA00002451"/>
    </source>
</evidence>
<dbReference type="Proteomes" id="UP000799437">
    <property type="component" value="Unassembled WGS sequence"/>
</dbReference>
<evidence type="ECO:0000256" key="7">
    <source>
        <dbReference type="ARBA" id="ARBA00022723"/>
    </source>
</evidence>
<gene>
    <name evidence="18" type="ORF">EJ05DRAFT_475680</name>
</gene>
<dbReference type="OrthoDB" id="409122at2759"/>
<dbReference type="EC" id="3.4.14.10" evidence="4"/>
<evidence type="ECO:0000256" key="10">
    <source>
        <dbReference type="ARBA" id="ARBA00022825"/>
    </source>
</evidence>
<feature type="binding site" evidence="15">
    <location>
        <position position="554"/>
    </location>
    <ligand>
        <name>Ca(2+)</name>
        <dbReference type="ChEBI" id="CHEBI:29108"/>
    </ligand>
</feature>
<evidence type="ECO:0000256" key="6">
    <source>
        <dbReference type="ARBA" id="ARBA00022670"/>
    </source>
</evidence>
<keyword evidence="6 15" id="KW-0645">Protease</keyword>
<keyword evidence="7 15" id="KW-0479">Metal-binding</keyword>
<keyword evidence="5" id="KW-0964">Secreted</keyword>
<dbReference type="FunFam" id="3.40.50.200:FF:000015">
    <property type="entry name" value="Tripeptidyl peptidase A"/>
    <property type="match status" value="1"/>
</dbReference>
<dbReference type="SUPFAM" id="SSF52743">
    <property type="entry name" value="Subtilisin-like"/>
    <property type="match status" value="1"/>
</dbReference>
<accession>A0A6A6W8J7</accession>
<evidence type="ECO:0000313" key="19">
    <source>
        <dbReference type="Proteomes" id="UP000799437"/>
    </source>
</evidence>
<sequence>MRAFALVTGLLSLTAAVHGRSTISRVRSAVMESLHAVPEGWKAIGVPDPDTRMAFRIAIKEPNPGLFEQTLYEISTPGSPKYGQHLKREELKDLIRPSKEATDSVIDWLTTSGIQADEIEDDGEWISFIATINQAEAILKSQFKTYASTVREGVSKIRTLEYSVPEKLHQYVRMIQPTTRFGQLRPQFNSVHRIEKVEDVPGALSAQSLVDDVAAAVCNTTITPACLRSLYKVGNFQANPKNGFVGVTGYLDQLARFTDLAQFETLYAQNAINQSFTVTSINGGTTDQLGTSDSVEASLDIQYTVGLSAPIPQKFYSTGGRGILVPDLDQPNPEDNQNEPYMEFLKYLSALPDKDLPSVLTTSYGEDEQSVPKEYAKTVCDMYGHLGARGVSVLHSSGDTGVGSACQTNDGKNTTRFLPIFPAACPYVTAVGGTTQVEPEVAIGFSSGGFSDIFPRPSYQDSAVKGYLSILGDRWKGLYNPTGRGFPDLAAQSNRFHVIDKGLDILVGGTSASCPAVAGIIADLNSARIDAGKPKLGFLNPWIYSGGKEGFTDIVNGGSTGCTGRDIYSGLPTPFVPYASWNATKGWDPVTGLGTPLFDVLKEKSCGK</sequence>
<keyword evidence="12" id="KW-0843">Virulence</keyword>
<dbReference type="InterPro" id="IPR015366">
    <property type="entry name" value="S53_propep"/>
</dbReference>
<dbReference type="RefSeq" id="XP_033600805.1">
    <property type="nucleotide sequence ID" value="XM_033743863.1"/>
</dbReference>
<feature type="active site" description="Charge relay system" evidence="15">
    <location>
        <position position="511"/>
    </location>
</feature>
<feature type="binding site" evidence="15">
    <location>
        <position position="588"/>
    </location>
    <ligand>
        <name>Ca(2+)</name>
        <dbReference type="ChEBI" id="CHEBI:29108"/>
    </ligand>
</feature>
<evidence type="ECO:0000256" key="16">
    <source>
        <dbReference type="SAM" id="SignalP"/>
    </source>
</evidence>
<evidence type="ECO:0000256" key="15">
    <source>
        <dbReference type="PROSITE-ProRule" id="PRU01032"/>
    </source>
</evidence>
<evidence type="ECO:0000256" key="4">
    <source>
        <dbReference type="ARBA" id="ARBA00012462"/>
    </source>
</evidence>
<evidence type="ECO:0000256" key="14">
    <source>
        <dbReference type="ARBA" id="ARBA00023180"/>
    </source>
</evidence>
<dbReference type="PANTHER" id="PTHR14218">
    <property type="entry name" value="PROTEASE S8 TRIPEPTIDYL PEPTIDASE I CLN2"/>
    <property type="match status" value="1"/>
</dbReference>
<dbReference type="CDD" id="cd04056">
    <property type="entry name" value="Peptidases_S53"/>
    <property type="match status" value="1"/>
</dbReference>
<dbReference type="PROSITE" id="PS51695">
    <property type="entry name" value="SEDOLISIN"/>
    <property type="match status" value="1"/>
</dbReference>
<dbReference type="Pfam" id="PF09286">
    <property type="entry name" value="Pro-kuma_activ"/>
    <property type="match status" value="1"/>
</dbReference>